<name>A0A2D2DL62_9BURK</name>
<sequence>MKSCFAVCYAKNSSLGGSKVSLSITLLKSSLLALCMAIAAGAAHARIKVIVATDSWGKLMYLDSKKVPRGDLADFVNRMNTVQNKFHFELVIYPRLRLDRIFLDKQADVYPLRTIAWTRPEHGLLPTKTIFTSGDIYFARSANRFGGHQVFDELTTKTVAGVRGYHYQLFNNNPDETYIRKNFNAYLIDSNEGVIRFVLADRADVGIVPEVVMAHYLKDPKVREQVIVADYYDSQVELSHLVRKDGPISVEQMNAIVDLLIASGDVKKLKAKLRIQTYSSPKK</sequence>
<dbReference type="Gene3D" id="3.40.190.10">
    <property type="entry name" value="Periplasmic binding protein-like II"/>
    <property type="match status" value="2"/>
</dbReference>
<evidence type="ECO:0000313" key="3">
    <source>
        <dbReference type="Proteomes" id="UP000229897"/>
    </source>
</evidence>
<dbReference type="Proteomes" id="UP000229897">
    <property type="component" value="Chromosome"/>
</dbReference>
<dbReference type="KEGG" id="mass:CR152_15050"/>
<proteinExistence type="predicted"/>
<keyword evidence="3" id="KW-1185">Reference proteome</keyword>
<organism evidence="2 3">
    <name type="scientific">Massilia violaceinigra</name>
    <dbReference type="NCBI Taxonomy" id="2045208"/>
    <lineage>
        <taxon>Bacteria</taxon>
        <taxon>Pseudomonadati</taxon>
        <taxon>Pseudomonadota</taxon>
        <taxon>Betaproteobacteria</taxon>
        <taxon>Burkholderiales</taxon>
        <taxon>Oxalobacteraceae</taxon>
        <taxon>Telluria group</taxon>
        <taxon>Massilia</taxon>
    </lineage>
</organism>
<evidence type="ECO:0000256" key="1">
    <source>
        <dbReference type="SAM" id="SignalP"/>
    </source>
</evidence>
<gene>
    <name evidence="2" type="ORF">CR152_15050</name>
</gene>
<dbReference type="EMBL" id="CP024608">
    <property type="protein sequence ID" value="ATQ75700.1"/>
    <property type="molecule type" value="Genomic_DNA"/>
</dbReference>
<feature type="chain" id="PRO_5013938013" evidence="1">
    <location>
        <begin position="46"/>
        <end position="283"/>
    </location>
</feature>
<dbReference type="AlphaFoldDB" id="A0A2D2DL62"/>
<feature type="signal peptide" evidence="1">
    <location>
        <begin position="1"/>
        <end position="45"/>
    </location>
</feature>
<evidence type="ECO:0000313" key="2">
    <source>
        <dbReference type="EMBL" id="ATQ75700.1"/>
    </source>
</evidence>
<reference evidence="2" key="1">
    <citation type="submission" date="2017-10" db="EMBL/GenBank/DDBJ databases">
        <title>Massilia psychrophilum sp. nov., a novel purple-pigmented bacterium isolated from Tianshan glacier, Xinjiang Municipality, China.</title>
        <authorList>
            <person name="Wang H."/>
        </authorList>
    </citation>
    <scope>NUCLEOTIDE SEQUENCE [LARGE SCALE GENOMIC DNA]</scope>
    <source>
        <strain evidence="2">B2</strain>
    </source>
</reference>
<keyword evidence="1" id="KW-0732">Signal</keyword>
<accession>A0A2D2DL62</accession>
<protein>
    <submittedName>
        <fullName evidence="2">Uncharacterized protein</fullName>
    </submittedName>
</protein>
<dbReference type="SUPFAM" id="SSF53850">
    <property type="entry name" value="Periplasmic binding protein-like II"/>
    <property type="match status" value="1"/>
</dbReference>